<dbReference type="InterPro" id="IPR001870">
    <property type="entry name" value="B30.2/SPRY"/>
</dbReference>
<dbReference type="InterPro" id="IPR043136">
    <property type="entry name" value="B30.2/SPRY_sf"/>
</dbReference>
<comment type="caution">
    <text evidence="2">The sequence shown here is derived from an EMBL/GenBank/DDBJ whole genome shotgun (WGS) entry which is preliminary data.</text>
</comment>
<evidence type="ECO:0000259" key="1">
    <source>
        <dbReference type="PROSITE" id="PS50188"/>
    </source>
</evidence>
<dbReference type="Gene3D" id="2.60.120.920">
    <property type="match status" value="1"/>
</dbReference>
<dbReference type="Pfam" id="PF24299">
    <property type="entry name" value="DUF7483"/>
    <property type="match status" value="1"/>
</dbReference>
<evidence type="ECO:0000313" key="3">
    <source>
        <dbReference type="Proteomes" id="UP001568698"/>
    </source>
</evidence>
<dbReference type="EMBL" id="JBGLYH010000061">
    <property type="protein sequence ID" value="MEZ7198298.1"/>
    <property type="molecule type" value="Genomic_DNA"/>
</dbReference>
<reference evidence="2 3" key="1">
    <citation type="submission" date="2024-08" db="EMBL/GenBank/DDBJ databases">
        <title>Sulfate-reducing bacteria isolated from formation water of the oil field in Kazakhstan and description of Pseudodesulfovibrio sp.</title>
        <authorList>
            <person name="Bidzhieva S.K."/>
            <person name="Tourova T.P."/>
            <person name="Grouzdev D.S."/>
            <person name="Beletsky A.V."/>
            <person name="Sokolova D.S."/>
            <person name="Samigullina S.R."/>
            <person name="Poltaraus A.B."/>
            <person name="Avtukh A.N."/>
            <person name="Tereshina V.M."/>
            <person name="Zhaparov N.S."/>
            <person name="Mardanov A.V."/>
            <person name="Nazina T.N."/>
        </authorList>
    </citation>
    <scope>NUCLEOTIDE SEQUENCE [LARGE SCALE GENOMIC DNA]</scope>
    <source>
        <strain evidence="2 3">9FUS</strain>
    </source>
</reference>
<protein>
    <recommendedName>
        <fullName evidence="1">B30.2/SPRY domain-containing protein</fullName>
    </recommendedName>
</protein>
<dbReference type="InterPro" id="IPR013320">
    <property type="entry name" value="ConA-like_dom_sf"/>
</dbReference>
<feature type="domain" description="B30.2/SPRY" evidence="1">
    <location>
        <begin position="166"/>
        <end position="364"/>
    </location>
</feature>
<dbReference type="Proteomes" id="UP001568698">
    <property type="component" value="Unassembled WGS sequence"/>
</dbReference>
<dbReference type="InterPro" id="IPR055906">
    <property type="entry name" value="DUF7483"/>
</dbReference>
<gene>
    <name evidence="2" type="ORF">AB6M95_16205</name>
</gene>
<evidence type="ECO:0000313" key="2">
    <source>
        <dbReference type="EMBL" id="MEZ7198298.1"/>
    </source>
</evidence>
<organism evidence="2 3">
    <name type="scientific">Pseudodesulfovibrio karagichevae</name>
    <dbReference type="NCBI Taxonomy" id="3239305"/>
    <lineage>
        <taxon>Bacteria</taxon>
        <taxon>Pseudomonadati</taxon>
        <taxon>Thermodesulfobacteriota</taxon>
        <taxon>Desulfovibrionia</taxon>
        <taxon>Desulfovibrionales</taxon>
        <taxon>Desulfovibrionaceae</taxon>
    </lineage>
</organism>
<dbReference type="PROSITE" id="PS50188">
    <property type="entry name" value="B302_SPRY"/>
    <property type="match status" value="1"/>
</dbReference>
<dbReference type="SUPFAM" id="SSF49899">
    <property type="entry name" value="Concanavalin A-like lectins/glucanases"/>
    <property type="match status" value="1"/>
</dbReference>
<sequence>MLTPKETGGRGGVYPVRIGYSALCESGFTSTGAPAENATMALGWKPTAVDTAYPLCDPTNHYLLTIRKAGATVTVWKQDVELGSYTTTATTYAGLLAEALAAYAGNASGYFSRLVVVESALDYSRFYQLSPAAAGVWVPRRLAGMDAHTLLEFTDAANLGADSSGSGNHWTLTGAAQSVDTPTNNYATLNPLGGASSVAVLSDGLLSITGDGVGAPWSKAVSTLGATGKVYWEVTLGQLTAQNYTVAGMIVAPGGTTQSDYPGITADGWGIQSFNGNLYLYHNGTYTNLGAWGDAYAGDVFGLAVDPELGNVWVRKNDTAWFGCGDPESGSLPTFSITPGLTFMAVAQLDSVGKSTVDFGQNGYAYPAPAGFLPLCSTNLPEPETLDAGKVSEVVLRTGTGASVSITSLPFAPDFVNIKSRSNQDIWVLSDTARGAGHYLSTNYNNANATSGYILTAFLSNGYSLGTHVAVNRAAASFVDVALKADLKAGFQVVRYTGDGESGRTIAHDLNKVPTFIMVKRLDAAADWKIYHQALGAGKSISFTYAVAAVDATIWNDTEPTSAVITLGDNAAVNASGGEYIAYIFTDSDVFRAWSFIGNANADGPFVDLGGRPLSLLFYKNAEWGSSPWYNYDAVRDPYNSTDDILNPNLYAAEQTNNANYKLAFTSRGFKPLTANAGYNSSTQRLIGLALLDQTKYANAF</sequence>
<accession>A0ABV4K8X8</accession>
<proteinExistence type="predicted"/>
<keyword evidence="3" id="KW-1185">Reference proteome</keyword>
<dbReference type="RefSeq" id="WP_371387790.1">
    <property type="nucleotide sequence ID" value="NZ_JBGLYH010000061.1"/>
</dbReference>
<name>A0ABV4K8X8_9BACT</name>